<dbReference type="PROSITE" id="PS50192">
    <property type="entry name" value="T_SNARE"/>
    <property type="match status" value="1"/>
</dbReference>
<dbReference type="CDD" id="cd21444">
    <property type="entry name" value="SNARE_NTD_Tlg1p-like"/>
    <property type="match status" value="1"/>
</dbReference>
<dbReference type="CDD" id="cd15851">
    <property type="entry name" value="SNARE_Syntaxin6"/>
    <property type="match status" value="1"/>
</dbReference>
<dbReference type="SUPFAM" id="SSF58038">
    <property type="entry name" value="SNARE fusion complex"/>
    <property type="match status" value="1"/>
</dbReference>
<dbReference type="InterPro" id="IPR045242">
    <property type="entry name" value="Syntaxin"/>
</dbReference>
<feature type="domain" description="T-SNARE coiled-coil homology" evidence="10">
    <location>
        <begin position="136"/>
        <end position="198"/>
    </location>
</feature>
<dbReference type="SUPFAM" id="SSF47661">
    <property type="entry name" value="t-snare proteins"/>
    <property type="match status" value="1"/>
</dbReference>
<keyword evidence="5 9" id="KW-1133">Transmembrane helix</keyword>
<sequence>MSNIQDPFEDVVCDTEEQVTRLEQFLEQHHKYTTEAEMKEVREIVDDVAETLEDLDKSIAIVAKTQNNTVDVAGRRHRLSQLEEKFLKLKTQFNSSELGTSAKTSHIDDVNVTVDLEENNPNDVNITGGASNPFQEQMLREQDTHLDDIHQTMKNLHLQAETMGQELEDQGQLLSDMDQGMDTVAGKLARGRRQLEWVYEKNKERYNDCCIMLLIIALIVLLVLAFIV</sequence>
<keyword evidence="4 9" id="KW-0812">Transmembrane</keyword>
<dbReference type="PANTHER" id="PTHR19957">
    <property type="entry name" value="SYNTAXIN"/>
    <property type="match status" value="1"/>
</dbReference>
<accession>A7WPH5</accession>
<dbReference type="GO" id="GO:0005484">
    <property type="term" value="F:SNAP receptor activity"/>
    <property type="evidence" value="ECO:0007669"/>
    <property type="project" value="TreeGrafter"/>
</dbReference>
<proteinExistence type="inferred from homology"/>
<evidence type="ECO:0000256" key="4">
    <source>
        <dbReference type="ARBA" id="ARBA00022692"/>
    </source>
</evidence>
<dbReference type="PhylomeDB" id="A7WPH5"/>
<evidence type="ECO:0000256" key="5">
    <source>
        <dbReference type="ARBA" id="ARBA00022989"/>
    </source>
</evidence>
<dbReference type="Gene3D" id="1.20.58.90">
    <property type="match status" value="1"/>
</dbReference>
<evidence type="ECO:0000256" key="1">
    <source>
        <dbReference type="ARBA" id="ARBA00004211"/>
    </source>
</evidence>
<keyword evidence="6" id="KW-0175">Coiled coil</keyword>
<dbReference type="GO" id="GO:0012505">
    <property type="term" value="C:endomembrane system"/>
    <property type="evidence" value="ECO:0007669"/>
    <property type="project" value="TreeGrafter"/>
</dbReference>
<reference evidence="11" key="1">
    <citation type="submission" date="2007-08" db="EMBL/GenBank/DDBJ databases">
        <title>Nakaseomyces delphensis STP1 region.</title>
        <authorList>
            <person name="Wolfe K.H."/>
        </authorList>
    </citation>
    <scope>NUCLEOTIDE SEQUENCE</scope>
    <source>
        <strain evidence="11">CBS 2170</strain>
    </source>
</reference>
<evidence type="ECO:0000313" key="11">
    <source>
        <dbReference type="EMBL" id="CAO98829.1"/>
    </source>
</evidence>
<keyword evidence="7 9" id="KW-0472">Membrane</keyword>
<protein>
    <recommendedName>
        <fullName evidence="8">t-SNARE affecting a late Golgi compartment protein 1</fullName>
    </recommendedName>
</protein>
<dbReference type="InterPro" id="IPR048036">
    <property type="entry name" value="Tlg1p-like_N"/>
</dbReference>
<evidence type="ECO:0000259" key="10">
    <source>
        <dbReference type="PROSITE" id="PS50192"/>
    </source>
</evidence>
<dbReference type="GO" id="GO:0031201">
    <property type="term" value="C:SNARE complex"/>
    <property type="evidence" value="ECO:0007669"/>
    <property type="project" value="TreeGrafter"/>
</dbReference>
<name>A7WPH5_NAKDE</name>
<dbReference type="GO" id="GO:0006886">
    <property type="term" value="P:intracellular protein transport"/>
    <property type="evidence" value="ECO:0007669"/>
    <property type="project" value="TreeGrafter"/>
</dbReference>
<dbReference type="InterPro" id="IPR010989">
    <property type="entry name" value="SNARE"/>
</dbReference>
<dbReference type="AlphaFoldDB" id="A7WPH5"/>
<dbReference type="Gene3D" id="1.20.5.110">
    <property type="match status" value="1"/>
</dbReference>
<evidence type="ECO:0000256" key="6">
    <source>
        <dbReference type="ARBA" id="ARBA00023054"/>
    </source>
</evidence>
<organism evidence="11">
    <name type="scientific">Nakaseomyces delphensis</name>
    <name type="common">Yeast</name>
    <name type="synonym">Kluyveromyces delphensis</name>
    <dbReference type="NCBI Taxonomy" id="51657"/>
    <lineage>
        <taxon>Eukaryota</taxon>
        <taxon>Fungi</taxon>
        <taxon>Dikarya</taxon>
        <taxon>Ascomycota</taxon>
        <taxon>Saccharomycotina</taxon>
        <taxon>Saccharomycetes</taxon>
        <taxon>Saccharomycetales</taxon>
        <taxon>Saccharomycetaceae</taxon>
        <taxon>Nakaseomyces</taxon>
    </lineage>
</organism>
<evidence type="ECO:0000256" key="3">
    <source>
        <dbReference type="ARBA" id="ARBA00022448"/>
    </source>
</evidence>
<evidence type="ECO:0000256" key="8">
    <source>
        <dbReference type="ARBA" id="ARBA00073343"/>
    </source>
</evidence>
<comment type="similarity">
    <text evidence="2">Belongs to the syntaxin family.</text>
</comment>
<dbReference type="GO" id="GO:0000149">
    <property type="term" value="F:SNARE binding"/>
    <property type="evidence" value="ECO:0007669"/>
    <property type="project" value="TreeGrafter"/>
</dbReference>
<keyword evidence="3" id="KW-0813">Transport</keyword>
<feature type="transmembrane region" description="Helical" evidence="9">
    <location>
        <begin position="209"/>
        <end position="227"/>
    </location>
</feature>
<evidence type="ECO:0000256" key="2">
    <source>
        <dbReference type="ARBA" id="ARBA00009063"/>
    </source>
</evidence>
<dbReference type="InterPro" id="IPR000727">
    <property type="entry name" value="T_SNARE_dom"/>
</dbReference>
<dbReference type="GO" id="GO:0006906">
    <property type="term" value="P:vesicle fusion"/>
    <property type="evidence" value="ECO:0007669"/>
    <property type="project" value="TreeGrafter"/>
</dbReference>
<dbReference type="PANTHER" id="PTHR19957:SF224">
    <property type="entry name" value="HL02043P"/>
    <property type="match status" value="1"/>
</dbReference>
<comment type="subcellular location">
    <subcellularLocation>
        <location evidence="1">Membrane</location>
        <topology evidence="1">Single-pass type IV membrane protein</topology>
    </subcellularLocation>
</comment>
<evidence type="ECO:0000256" key="7">
    <source>
        <dbReference type="ARBA" id="ARBA00023136"/>
    </source>
</evidence>
<dbReference type="GO" id="GO:0048278">
    <property type="term" value="P:vesicle docking"/>
    <property type="evidence" value="ECO:0007669"/>
    <property type="project" value="TreeGrafter"/>
</dbReference>
<dbReference type="FunFam" id="1.20.5.110:FF:000006">
    <property type="entry name" value="Syntaxin 6"/>
    <property type="match status" value="1"/>
</dbReference>
<dbReference type="SMART" id="SM00397">
    <property type="entry name" value="t_SNARE"/>
    <property type="match status" value="1"/>
</dbReference>
<gene>
    <name evidence="11" type="primary">tlg1</name>
</gene>
<dbReference type="EMBL" id="AM850117">
    <property type="protein sequence ID" value="CAO98829.1"/>
    <property type="molecule type" value="Genomic_DNA"/>
</dbReference>
<evidence type="ECO:0000256" key="9">
    <source>
        <dbReference type="SAM" id="Phobius"/>
    </source>
</evidence>